<proteinExistence type="predicted"/>
<feature type="region of interest" description="Disordered" evidence="1">
    <location>
        <begin position="1"/>
        <end position="76"/>
    </location>
</feature>
<dbReference type="EMBL" id="CM000140">
    <property type="protein sequence ID" value="EAZ27320.1"/>
    <property type="molecule type" value="Genomic_DNA"/>
</dbReference>
<evidence type="ECO:0000313" key="2">
    <source>
        <dbReference type="EMBL" id="EAZ27320.1"/>
    </source>
</evidence>
<evidence type="ECO:0000256" key="1">
    <source>
        <dbReference type="SAM" id="MobiDB-lite"/>
    </source>
</evidence>
<gene>
    <name evidence="2" type="ORF">OsJ_11260</name>
</gene>
<organism evidence="2">
    <name type="scientific">Oryza sativa subsp. japonica</name>
    <name type="common">Rice</name>
    <dbReference type="NCBI Taxonomy" id="39947"/>
    <lineage>
        <taxon>Eukaryota</taxon>
        <taxon>Viridiplantae</taxon>
        <taxon>Streptophyta</taxon>
        <taxon>Embryophyta</taxon>
        <taxon>Tracheophyta</taxon>
        <taxon>Spermatophyta</taxon>
        <taxon>Magnoliopsida</taxon>
        <taxon>Liliopsida</taxon>
        <taxon>Poales</taxon>
        <taxon>Poaceae</taxon>
        <taxon>BOP clade</taxon>
        <taxon>Oryzoideae</taxon>
        <taxon>Oryzeae</taxon>
        <taxon>Oryzinae</taxon>
        <taxon>Oryza</taxon>
        <taxon>Oryza sativa</taxon>
    </lineage>
</organism>
<dbReference type="Proteomes" id="UP000007752">
    <property type="component" value="Chromosome 3"/>
</dbReference>
<sequence length="215" mass="22434">MEQPEIQAGVCDERPAKHHQAAAARSDHHGTGAGSARRREEGGNEQPNGYRHRTDGNGHPGPERDLDAQHPLQEPGSPRARAFLTLVEKMAAEAFLIALEAFLAFSNNSAAAAMAAFPALSQAAGRALVASAAALLALSKKSEAALPAERHVAETVVATSIAAAMVALPAVWHVAEKAALAAAPMCAANSHARTPIPRHLGAITPVCYTFVLDRI</sequence>
<accession>A3AJ31</accession>
<protein>
    <submittedName>
        <fullName evidence="2">Uncharacterized protein</fullName>
    </submittedName>
</protein>
<reference evidence="2" key="1">
    <citation type="journal article" date="2005" name="PLoS Biol.">
        <title>The genomes of Oryza sativa: a history of duplications.</title>
        <authorList>
            <person name="Yu J."/>
            <person name="Wang J."/>
            <person name="Lin W."/>
            <person name="Li S."/>
            <person name="Li H."/>
            <person name="Zhou J."/>
            <person name="Ni P."/>
            <person name="Dong W."/>
            <person name="Hu S."/>
            <person name="Zeng C."/>
            <person name="Zhang J."/>
            <person name="Zhang Y."/>
            <person name="Li R."/>
            <person name="Xu Z."/>
            <person name="Li S."/>
            <person name="Li X."/>
            <person name="Zheng H."/>
            <person name="Cong L."/>
            <person name="Lin L."/>
            <person name="Yin J."/>
            <person name="Geng J."/>
            <person name="Li G."/>
            <person name="Shi J."/>
            <person name="Liu J."/>
            <person name="Lv H."/>
            <person name="Li J."/>
            <person name="Wang J."/>
            <person name="Deng Y."/>
            <person name="Ran L."/>
            <person name="Shi X."/>
            <person name="Wang X."/>
            <person name="Wu Q."/>
            <person name="Li C."/>
            <person name="Ren X."/>
            <person name="Wang J."/>
            <person name="Wang X."/>
            <person name="Li D."/>
            <person name="Liu D."/>
            <person name="Zhang X."/>
            <person name="Ji Z."/>
            <person name="Zhao W."/>
            <person name="Sun Y."/>
            <person name="Zhang Z."/>
            <person name="Bao J."/>
            <person name="Han Y."/>
            <person name="Dong L."/>
            <person name="Ji J."/>
            <person name="Chen P."/>
            <person name="Wu S."/>
            <person name="Liu J."/>
            <person name="Xiao Y."/>
            <person name="Bu D."/>
            <person name="Tan J."/>
            <person name="Yang L."/>
            <person name="Ye C."/>
            <person name="Zhang J."/>
            <person name="Xu J."/>
            <person name="Zhou Y."/>
            <person name="Yu Y."/>
            <person name="Zhang B."/>
            <person name="Zhuang S."/>
            <person name="Wei H."/>
            <person name="Liu B."/>
            <person name="Lei M."/>
            <person name="Yu H."/>
            <person name="Li Y."/>
            <person name="Xu H."/>
            <person name="Wei S."/>
            <person name="He X."/>
            <person name="Fang L."/>
            <person name="Zhang Z."/>
            <person name="Zhang Y."/>
            <person name="Huang X."/>
            <person name="Su Z."/>
            <person name="Tong W."/>
            <person name="Li J."/>
            <person name="Tong Z."/>
            <person name="Li S."/>
            <person name="Ye J."/>
            <person name="Wang L."/>
            <person name="Fang L."/>
            <person name="Lei T."/>
            <person name="Chen C."/>
            <person name="Chen H."/>
            <person name="Xu Z."/>
            <person name="Li H."/>
            <person name="Huang H."/>
            <person name="Zhang F."/>
            <person name="Xu H."/>
            <person name="Li N."/>
            <person name="Zhao C."/>
            <person name="Li S."/>
            <person name="Dong L."/>
            <person name="Huang Y."/>
            <person name="Li L."/>
            <person name="Xi Y."/>
            <person name="Qi Q."/>
            <person name="Li W."/>
            <person name="Zhang B."/>
            <person name="Hu W."/>
            <person name="Zhang Y."/>
            <person name="Tian X."/>
            <person name="Jiao Y."/>
            <person name="Liang X."/>
            <person name="Jin J."/>
            <person name="Gao L."/>
            <person name="Zheng W."/>
            <person name="Hao B."/>
            <person name="Liu S."/>
            <person name="Wang W."/>
            <person name="Yuan L."/>
            <person name="Cao M."/>
            <person name="McDermott J."/>
            <person name="Samudrala R."/>
            <person name="Wang J."/>
            <person name="Wong G.K."/>
            <person name="Yang H."/>
        </authorList>
    </citation>
    <scope>NUCLEOTIDE SEQUENCE [LARGE SCALE GENOMIC DNA]</scope>
</reference>
<reference evidence="2" key="2">
    <citation type="submission" date="2008-12" db="EMBL/GenBank/DDBJ databases">
        <title>Improved gene annotation of the rice (Oryza sativa) genomes.</title>
        <authorList>
            <person name="Wang J."/>
            <person name="Li R."/>
            <person name="Fan W."/>
            <person name="Huang Q."/>
            <person name="Zhang J."/>
            <person name="Zhou Y."/>
            <person name="Hu Y."/>
            <person name="Zi S."/>
            <person name="Li J."/>
            <person name="Ni P."/>
            <person name="Zheng H."/>
            <person name="Zhang Y."/>
            <person name="Zhao M."/>
            <person name="Hao Q."/>
            <person name="McDermott J."/>
            <person name="Samudrala R."/>
            <person name="Kristiansen K."/>
            <person name="Wong G.K.-S."/>
        </authorList>
    </citation>
    <scope>NUCLEOTIDE SEQUENCE</scope>
</reference>
<feature type="compositionally biased region" description="Basic and acidic residues" evidence="1">
    <location>
        <begin position="52"/>
        <end position="68"/>
    </location>
</feature>
<dbReference type="AlphaFoldDB" id="A3AJ31"/>
<name>A3AJ31_ORYSJ</name>